<feature type="transmembrane region" description="Helical" evidence="6">
    <location>
        <begin position="21"/>
        <end position="42"/>
    </location>
</feature>
<accession>A0A327VNI4</accession>
<feature type="transmembrane region" description="Helical" evidence="6">
    <location>
        <begin position="421"/>
        <end position="445"/>
    </location>
</feature>
<dbReference type="RefSeq" id="WP_111594373.1">
    <property type="nucleotide sequence ID" value="NZ_QLMA01000008.1"/>
</dbReference>
<keyword evidence="4 6" id="KW-1133">Transmembrane helix</keyword>
<feature type="domain" description="ABC3 transporter permease C-terminal" evidence="7">
    <location>
        <begin position="672"/>
        <end position="785"/>
    </location>
</feature>
<feature type="transmembrane region" description="Helical" evidence="6">
    <location>
        <begin position="283"/>
        <end position="305"/>
    </location>
</feature>
<feature type="transmembrane region" description="Helical" evidence="6">
    <location>
        <begin position="376"/>
        <end position="400"/>
    </location>
</feature>
<evidence type="ECO:0000256" key="3">
    <source>
        <dbReference type="ARBA" id="ARBA00022692"/>
    </source>
</evidence>
<dbReference type="GO" id="GO:0005886">
    <property type="term" value="C:plasma membrane"/>
    <property type="evidence" value="ECO:0007669"/>
    <property type="project" value="UniProtKB-SubCell"/>
</dbReference>
<evidence type="ECO:0000256" key="6">
    <source>
        <dbReference type="SAM" id="Phobius"/>
    </source>
</evidence>
<feature type="domain" description="ABC3 transporter permease C-terminal" evidence="7">
    <location>
        <begin position="291"/>
        <end position="402"/>
    </location>
</feature>
<gene>
    <name evidence="9" type="ORF">CLV59_108173</name>
</gene>
<dbReference type="Proteomes" id="UP000249819">
    <property type="component" value="Unassembled WGS sequence"/>
</dbReference>
<dbReference type="Pfam" id="PF12704">
    <property type="entry name" value="MacB_PCD"/>
    <property type="match status" value="2"/>
</dbReference>
<dbReference type="InterPro" id="IPR025857">
    <property type="entry name" value="MacB_PCD"/>
</dbReference>
<evidence type="ECO:0000256" key="1">
    <source>
        <dbReference type="ARBA" id="ARBA00004651"/>
    </source>
</evidence>
<feature type="transmembrane region" description="Helical" evidence="6">
    <location>
        <begin position="669"/>
        <end position="692"/>
    </location>
</feature>
<dbReference type="PANTHER" id="PTHR30572:SF18">
    <property type="entry name" value="ABC-TYPE MACROLIDE FAMILY EXPORT SYSTEM PERMEASE COMPONENT 2"/>
    <property type="match status" value="1"/>
</dbReference>
<dbReference type="OrthoDB" id="5933722at2"/>
<dbReference type="InterPro" id="IPR003838">
    <property type="entry name" value="ABC3_permease_C"/>
</dbReference>
<protein>
    <submittedName>
        <fullName evidence="9">ABC-type antimicrobial peptide transport system permease subunit</fullName>
    </submittedName>
</protein>
<evidence type="ECO:0000256" key="4">
    <source>
        <dbReference type="ARBA" id="ARBA00022989"/>
    </source>
</evidence>
<feature type="transmembrane region" description="Helical" evidence="6">
    <location>
        <begin position="713"/>
        <end position="733"/>
    </location>
</feature>
<evidence type="ECO:0000313" key="9">
    <source>
        <dbReference type="EMBL" id="RAJ76653.1"/>
    </source>
</evidence>
<proteinExistence type="predicted"/>
<evidence type="ECO:0000256" key="5">
    <source>
        <dbReference type="ARBA" id="ARBA00023136"/>
    </source>
</evidence>
<keyword evidence="3 6" id="KW-0812">Transmembrane</keyword>
<evidence type="ECO:0000256" key="2">
    <source>
        <dbReference type="ARBA" id="ARBA00022475"/>
    </source>
</evidence>
<comment type="subcellular location">
    <subcellularLocation>
        <location evidence="1">Cell membrane</location>
        <topology evidence="1">Multi-pass membrane protein</topology>
    </subcellularLocation>
</comment>
<dbReference type="Pfam" id="PF02687">
    <property type="entry name" value="FtsX"/>
    <property type="match status" value="2"/>
</dbReference>
<sequence>MFKSYIKVACRNLSKNKLYTAINIIGLAFGITIFLLIAHWIIDEWSYDKQFKNYKKIAQVWQNVSNNGTIGTGNNQPFPLGATLRKDYGHDFRYVAMSTWNQTHVLSPGNNALSRTGIYCEPDLTKILTLQMVQGTDRLSDPNTILLSQSLAHACFGDENPINKTLTIDNKQAVVVAGIYQDLPYNSTFVGIDYMMPWEQYARNDGLYQDSNPWKANSYRAFVQVADQVDMKIVSEKIKDVKMKNIREDELILHPQLFLHPMSRWHLYSEFNNGVNTGGQIRYLWLLGMGGLFVLLLACINFMNLSTARSEKRAKEVGVRKVVGAQRNQLIYQFFGESFIVVFIALLISILLMYLLLPFFNQISDKRLVLFWTSPLFWIVALAFCIITGLIAGSYPAFYLSSFRPVSVLKGAMRAGKSAAIPRKVLVIVQFTVSVTLIIVTTIVFRQIQFAQNRPIGYDRNGLIMVPMYTHNIHQHFDAVRTELLETGAIKDMAESWSPVTSVWSTNSGFNWVGKDPGLAIDFPNDGVSYDYGHTLGWEFLAGRDFSRSFATDSAAFVINETAAKFMGIKDPLGKTVTWDGIPYSIIGIIKDVVAESPYEPVRPTFFHLSSDPGTQMIVKINPAVSTREALEKVADIFKKYNPNAPFDYHFVDQEYARKFGEEQRFAKLAGIFSILAIFISCIGLFGITSYMAEKRTKEIGLRKLLGASLFSLWRLLSTDLLMLVLISFIIAFPVAYYSMTIWLQHYQYHTPIAWWIFPLAAGGTLFIAILTVSYQTIRATRMNPVKSLKSE</sequence>
<feature type="domain" description="MacB-like periplasmic core" evidence="8">
    <location>
        <begin position="20"/>
        <end position="240"/>
    </location>
</feature>
<feature type="transmembrane region" description="Helical" evidence="6">
    <location>
        <begin position="330"/>
        <end position="356"/>
    </location>
</feature>
<dbReference type="AlphaFoldDB" id="A0A327VNI4"/>
<reference evidence="9 10" key="1">
    <citation type="submission" date="2018-06" db="EMBL/GenBank/DDBJ databases">
        <title>Genomic Encyclopedia of Archaeal and Bacterial Type Strains, Phase II (KMG-II): from individual species to whole genera.</title>
        <authorList>
            <person name="Goeker M."/>
        </authorList>
    </citation>
    <scope>NUCLEOTIDE SEQUENCE [LARGE SCALE GENOMIC DNA]</scope>
    <source>
        <strain evidence="9 10">DSM 29821</strain>
    </source>
</reference>
<feature type="transmembrane region" description="Helical" evidence="6">
    <location>
        <begin position="753"/>
        <end position="773"/>
    </location>
</feature>
<dbReference type="EMBL" id="QLMA01000008">
    <property type="protein sequence ID" value="RAJ76653.1"/>
    <property type="molecule type" value="Genomic_DNA"/>
</dbReference>
<keyword evidence="5 6" id="KW-0472">Membrane</keyword>
<organism evidence="9 10">
    <name type="scientific">Chitinophaga dinghuensis</name>
    <dbReference type="NCBI Taxonomy" id="1539050"/>
    <lineage>
        <taxon>Bacteria</taxon>
        <taxon>Pseudomonadati</taxon>
        <taxon>Bacteroidota</taxon>
        <taxon>Chitinophagia</taxon>
        <taxon>Chitinophagales</taxon>
        <taxon>Chitinophagaceae</taxon>
        <taxon>Chitinophaga</taxon>
    </lineage>
</organism>
<dbReference type="InterPro" id="IPR050250">
    <property type="entry name" value="Macrolide_Exporter_MacB"/>
</dbReference>
<evidence type="ECO:0000259" key="7">
    <source>
        <dbReference type="Pfam" id="PF02687"/>
    </source>
</evidence>
<name>A0A327VNI4_9BACT</name>
<keyword evidence="10" id="KW-1185">Reference proteome</keyword>
<dbReference type="PANTHER" id="PTHR30572">
    <property type="entry name" value="MEMBRANE COMPONENT OF TRANSPORTER-RELATED"/>
    <property type="match status" value="1"/>
</dbReference>
<evidence type="ECO:0000313" key="10">
    <source>
        <dbReference type="Proteomes" id="UP000249819"/>
    </source>
</evidence>
<comment type="caution">
    <text evidence="9">The sequence shown here is derived from an EMBL/GenBank/DDBJ whole genome shotgun (WGS) entry which is preliminary data.</text>
</comment>
<feature type="domain" description="MacB-like periplasmic core" evidence="8">
    <location>
        <begin position="433"/>
        <end position="636"/>
    </location>
</feature>
<keyword evidence="2" id="KW-1003">Cell membrane</keyword>
<evidence type="ECO:0000259" key="8">
    <source>
        <dbReference type="Pfam" id="PF12704"/>
    </source>
</evidence>
<dbReference type="GO" id="GO:0022857">
    <property type="term" value="F:transmembrane transporter activity"/>
    <property type="evidence" value="ECO:0007669"/>
    <property type="project" value="TreeGrafter"/>
</dbReference>